<dbReference type="Proteomes" id="UP000474640">
    <property type="component" value="Unassembled WGS sequence"/>
</dbReference>
<sequence length="409" mass="46170">MASKKNRGTYRAQNISVDTTKEELTAALESQLIGDENYNFDIRLAPDCIDPENCQVATIKVTPFTTKAPAFLARETPSFHLKGKLINIDANFYGLTQLYPVPEPNETKLEYVLLNPLGIIVALSGLNSHAYGSWAHTESEDNTTTMWLQDFLNRDDQLQNCRTMIFGYNTKYDAKAQHWIDDYVNILLTELNKARSGKEEQRRPLVLMGHSFGGTIVAHAYVTASIHERYKDIHESVAGVFFFGVPFSGIKLDDVQSMLEDIDEEELSNQCEGIVQHGLELLKYIDYEAGRVTLTTQTFVNQISDNQIYIYSFYETHKTKAVARVEGGGWGRCGEPILVVSQNSARLRIDKFEESIAAEANHSTIVKLQSPQDKTYTTIRDRLKRIMERSENTGVYPSIKSIDLVSIST</sequence>
<gene>
    <name evidence="7" type="ORF">TWF970_000687</name>
</gene>
<keyword evidence="5" id="KW-0496">Mitochondrion</keyword>
<dbReference type="AlphaFoldDB" id="A0A7C8VJ02"/>
<dbReference type="PANTHER" id="PTHR48182">
    <property type="entry name" value="PROTEIN SERAC1"/>
    <property type="match status" value="1"/>
</dbReference>
<dbReference type="EMBL" id="JAABOJ010000001">
    <property type="protein sequence ID" value="KAF3291474.1"/>
    <property type="molecule type" value="Genomic_DNA"/>
</dbReference>
<dbReference type="InterPro" id="IPR029058">
    <property type="entry name" value="AB_hydrolase_fold"/>
</dbReference>
<dbReference type="GO" id="GO:0005783">
    <property type="term" value="C:endoplasmic reticulum"/>
    <property type="evidence" value="ECO:0007669"/>
    <property type="project" value="UniProtKB-SubCell"/>
</dbReference>
<dbReference type="InterPro" id="IPR052374">
    <property type="entry name" value="SERAC1"/>
</dbReference>
<comment type="subcellular location">
    <subcellularLocation>
        <location evidence="2">Endoplasmic reticulum</location>
    </subcellularLocation>
    <subcellularLocation>
        <location evidence="3">Membrane</location>
    </subcellularLocation>
    <subcellularLocation>
        <location evidence="1">Mitochondrion</location>
    </subcellularLocation>
</comment>
<accession>A0A7C8VJ02</accession>
<evidence type="ECO:0000256" key="5">
    <source>
        <dbReference type="ARBA" id="ARBA00023128"/>
    </source>
</evidence>
<protein>
    <submittedName>
        <fullName evidence="7">Uncharacterized protein</fullName>
    </submittedName>
</protein>
<evidence type="ECO:0000256" key="4">
    <source>
        <dbReference type="ARBA" id="ARBA00022824"/>
    </source>
</evidence>
<name>A0A7C8VJ02_ORBOL</name>
<evidence type="ECO:0000256" key="2">
    <source>
        <dbReference type="ARBA" id="ARBA00004240"/>
    </source>
</evidence>
<dbReference type="GO" id="GO:0016020">
    <property type="term" value="C:membrane"/>
    <property type="evidence" value="ECO:0007669"/>
    <property type="project" value="UniProtKB-SubCell"/>
</dbReference>
<dbReference type="SUPFAM" id="SSF53474">
    <property type="entry name" value="alpha/beta-Hydrolases"/>
    <property type="match status" value="1"/>
</dbReference>
<reference evidence="7 8" key="1">
    <citation type="submission" date="2020-01" db="EMBL/GenBank/DDBJ databases">
        <authorList>
            <person name="Palmer J.M."/>
        </authorList>
    </citation>
    <scope>NUCLEOTIDE SEQUENCE [LARGE SCALE GENOMIC DNA]</scope>
    <source>
        <strain evidence="7 8">TWF970</strain>
    </source>
</reference>
<dbReference type="GO" id="GO:0005739">
    <property type="term" value="C:mitochondrion"/>
    <property type="evidence" value="ECO:0007669"/>
    <property type="project" value="UniProtKB-SubCell"/>
</dbReference>
<evidence type="ECO:0000256" key="3">
    <source>
        <dbReference type="ARBA" id="ARBA00004370"/>
    </source>
</evidence>
<dbReference type="PANTHER" id="PTHR48182:SF2">
    <property type="entry name" value="PROTEIN SERAC1"/>
    <property type="match status" value="1"/>
</dbReference>
<evidence type="ECO:0000313" key="8">
    <source>
        <dbReference type="Proteomes" id="UP000474640"/>
    </source>
</evidence>
<evidence type="ECO:0000256" key="1">
    <source>
        <dbReference type="ARBA" id="ARBA00004173"/>
    </source>
</evidence>
<dbReference type="OrthoDB" id="1658288at2759"/>
<evidence type="ECO:0000256" key="6">
    <source>
        <dbReference type="ARBA" id="ARBA00023136"/>
    </source>
</evidence>
<dbReference type="Gene3D" id="3.40.50.1820">
    <property type="entry name" value="alpha/beta hydrolase"/>
    <property type="match status" value="1"/>
</dbReference>
<organism evidence="7 8">
    <name type="scientific">Orbilia oligospora</name>
    <name type="common">Nematode-trapping fungus</name>
    <name type="synonym">Arthrobotrys oligospora</name>
    <dbReference type="NCBI Taxonomy" id="2813651"/>
    <lineage>
        <taxon>Eukaryota</taxon>
        <taxon>Fungi</taxon>
        <taxon>Dikarya</taxon>
        <taxon>Ascomycota</taxon>
        <taxon>Pezizomycotina</taxon>
        <taxon>Orbiliomycetes</taxon>
        <taxon>Orbiliales</taxon>
        <taxon>Orbiliaceae</taxon>
        <taxon>Orbilia</taxon>
    </lineage>
</organism>
<evidence type="ECO:0000313" key="7">
    <source>
        <dbReference type="EMBL" id="KAF3291474.1"/>
    </source>
</evidence>
<keyword evidence="4" id="KW-0256">Endoplasmic reticulum</keyword>
<comment type="caution">
    <text evidence="7">The sequence shown here is derived from an EMBL/GenBank/DDBJ whole genome shotgun (WGS) entry which is preliminary data.</text>
</comment>
<proteinExistence type="predicted"/>
<keyword evidence="6" id="KW-0472">Membrane</keyword>